<evidence type="ECO:0000313" key="2">
    <source>
        <dbReference type="EMBL" id="GMA35878.1"/>
    </source>
</evidence>
<dbReference type="PANTHER" id="PTHR13887">
    <property type="entry name" value="GLUTATHIONE S-TRANSFERASE KAPPA"/>
    <property type="match status" value="1"/>
</dbReference>
<dbReference type="Pfam" id="PF01323">
    <property type="entry name" value="DSBA"/>
    <property type="match status" value="1"/>
</dbReference>
<dbReference type="EMBL" id="BSUN01000001">
    <property type="protein sequence ID" value="GMA35878.1"/>
    <property type="molecule type" value="Genomic_DNA"/>
</dbReference>
<sequence length="212" mass="22480">MVMSSDTPVTVDVWADIVCPFCYIGEARLRKAADASVEIVPRAFQANPEGGERESVLTYLARKFGGSEEQVAASQQRIVDLAHAEGLPFTNDRVVGDTLPAHRLIAEAAEDSAALALDVREAIQRGHFGGTLDITDHAALLDVAVEAGLDRAKGEAVLASDTHAETVRGEHAQASAMGATGVPFTVVGERFGIPGMVETDQYAQVIARVREA</sequence>
<dbReference type="SUPFAM" id="SSF52833">
    <property type="entry name" value="Thioredoxin-like"/>
    <property type="match status" value="1"/>
</dbReference>
<dbReference type="InterPro" id="IPR001853">
    <property type="entry name" value="DSBA-like_thioredoxin_dom"/>
</dbReference>
<protein>
    <submittedName>
        <fullName evidence="2">DSBA oxidoreductase</fullName>
    </submittedName>
</protein>
<dbReference type="InterPro" id="IPR036249">
    <property type="entry name" value="Thioredoxin-like_sf"/>
</dbReference>
<dbReference type="PANTHER" id="PTHR13887:SF41">
    <property type="entry name" value="THIOREDOXIN SUPERFAMILY PROTEIN"/>
    <property type="match status" value="1"/>
</dbReference>
<comment type="caution">
    <text evidence="2">The sequence shown here is derived from an EMBL/GenBank/DDBJ whole genome shotgun (WGS) entry which is preliminary data.</text>
</comment>
<keyword evidence="3" id="KW-1185">Reference proteome</keyword>
<gene>
    <name evidence="2" type="ORF">GCM10025876_20820</name>
</gene>
<proteinExistence type="predicted"/>
<evidence type="ECO:0000259" key="1">
    <source>
        <dbReference type="Pfam" id="PF01323"/>
    </source>
</evidence>
<accession>A0ABQ6IFH2</accession>
<feature type="domain" description="DSBA-like thioredoxin" evidence="1">
    <location>
        <begin position="10"/>
        <end position="206"/>
    </location>
</feature>
<dbReference type="CDD" id="cd03024">
    <property type="entry name" value="DsbA_FrnE"/>
    <property type="match status" value="1"/>
</dbReference>
<dbReference type="Gene3D" id="3.40.30.10">
    <property type="entry name" value="Glutaredoxin"/>
    <property type="match status" value="1"/>
</dbReference>
<organism evidence="2 3">
    <name type="scientific">Demequina litorisediminis</name>
    <dbReference type="NCBI Taxonomy" id="1849022"/>
    <lineage>
        <taxon>Bacteria</taxon>
        <taxon>Bacillati</taxon>
        <taxon>Actinomycetota</taxon>
        <taxon>Actinomycetes</taxon>
        <taxon>Micrococcales</taxon>
        <taxon>Demequinaceae</taxon>
        <taxon>Demequina</taxon>
    </lineage>
</organism>
<evidence type="ECO:0000313" key="3">
    <source>
        <dbReference type="Proteomes" id="UP001157125"/>
    </source>
</evidence>
<reference evidence="3" key="1">
    <citation type="journal article" date="2019" name="Int. J. Syst. Evol. Microbiol.">
        <title>The Global Catalogue of Microorganisms (GCM) 10K type strain sequencing project: providing services to taxonomists for standard genome sequencing and annotation.</title>
        <authorList>
            <consortium name="The Broad Institute Genomics Platform"/>
            <consortium name="The Broad Institute Genome Sequencing Center for Infectious Disease"/>
            <person name="Wu L."/>
            <person name="Ma J."/>
        </authorList>
    </citation>
    <scope>NUCLEOTIDE SEQUENCE [LARGE SCALE GENOMIC DNA]</scope>
    <source>
        <strain evidence="3">NBRC 112299</strain>
    </source>
</reference>
<name>A0ABQ6IFH2_9MICO</name>
<dbReference type="Proteomes" id="UP001157125">
    <property type="component" value="Unassembled WGS sequence"/>
</dbReference>